<comment type="caution">
    <text evidence="2">The sequence shown here is derived from an EMBL/GenBank/DDBJ whole genome shotgun (WGS) entry which is preliminary data.</text>
</comment>
<feature type="compositionally biased region" description="Low complexity" evidence="1">
    <location>
        <begin position="18"/>
        <end position="27"/>
    </location>
</feature>
<name>A0A4U5JUJ0_9GAMM</name>
<feature type="compositionally biased region" description="Basic residues" evidence="1">
    <location>
        <begin position="1"/>
        <end position="17"/>
    </location>
</feature>
<keyword evidence="3" id="KW-1185">Reference proteome</keyword>
<evidence type="ECO:0008006" key="4">
    <source>
        <dbReference type="Google" id="ProtNLM"/>
    </source>
</evidence>
<dbReference type="AlphaFoldDB" id="A0A4U5JUJ0"/>
<accession>A0A4U5JUJ0</accession>
<evidence type="ECO:0000313" key="2">
    <source>
        <dbReference type="EMBL" id="TKR33550.1"/>
    </source>
</evidence>
<organism evidence="2 3">
    <name type="scientific">Luteimonas gilva</name>
    <dbReference type="NCBI Taxonomy" id="2572684"/>
    <lineage>
        <taxon>Bacteria</taxon>
        <taxon>Pseudomonadati</taxon>
        <taxon>Pseudomonadota</taxon>
        <taxon>Gammaproteobacteria</taxon>
        <taxon>Lysobacterales</taxon>
        <taxon>Lysobacteraceae</taxon>
        <taxon>Luteimonas</taxon>
    </lineage>
</organism>
<dbReference type="RefSeq" id="WP_137265757.1">
    <property type="nucleotide sequence ID" value="NZ_SZUA01000001.1"/>
</dbReference>
<dbReference type="Proteomes" id="UP000308707">
    <property type="component" value="Unassembled WGS sequence"/>
</dbReference>
<feature type="region of interest" description="Disordered" evidence="1">
    <location>
        <begin position="1"/>
        <end position="56"/>
    </location>
</feature>
<reference evidence="2 3" key="1">
    <citation type="submission" date="2019-04" db="EMBL/GenBank/DDBJ databases">
        <title>Reference strain of H23.</title>
        <authorList>
            <person name="Luo X."/>
        </authorList>
    </citation>
    <scope>NUCLEOTIDE SEQUENCE [LARGE SCALE GENOMIC DNA]</scope>
    <source>
        <strain evidence="2 3">H23</strain>
    </source>
</reference>
<proteinExistence type="predicted"/>
<dbReference type="SUPFAM" id="SSF159888">
    <property type="entry name" value="YdhG-like"/>
    <property type="match status" value="1"/>
</dbReference>
<gene>
    <name evidence="2" type="ORF">FCE95_04445</name>
</gene>
<dbReference type="Gene3D" id="3.90.1150.200">
    <property type="match status" value="1"/>
</dbReference>
<evidence type="ECO:0000256" key="1">
    <source>
        <dbReference type="SAM" id="MobiDB-lite"/>
    </source>
</evidence>
<protein>
    <recommendedName>
        <fullName evidence="4">DUF1801 domain-containing protein</fullName>
    </recommendedName>
</protein>
<dbReference type="EMBL" id="SZUA01000001">
    <property type="protein sequence ID" value="TKR33550.1"/>
    <property type="molecule type" value="Genomic_DNA"/>
</dbReference>
<feature type="compositionally biased region" description="Basic and acidic residues" evidence="1">
    <location>
        <begin position="28"/>
        <end position="52"/>
    </location>
</feature>
<dbReference type="OrthoDB" id="32458at2"/>
<sequence length="170" mass="17858">MAKTAKKAAKPAAKKAAQKPAKSAAADKGSKGFTSDEKAAMKERAQELKAEAKANASRAEGEKTLLAAIAAMPASDRAMAKRLHEIVSASAPALWPKTWYGMPAYTTGKDGKVLCFFQSAAKFKSRYATFGFNDVAKLDDGAMWPTAFALKELTSAAEAKIAALVKKAAG</sequence>
<evidence type="ECO:0000313" key="3">
    <source>
        <dbReference type="Proteomes" id="UP000308707"/>
    </source>
</evidence>